<dbReference type="InterPro" id="IPR011993">
    <property type="entry name" value="PH-like_dom_sf"/>
</dbReference>
<dbReference type="GO" id="GO:0045668">
    <property type="term" value="P:negative regulation of osteoblast differentiation"/>
    <property type="evidence" value="ECO:0007669"/>
    <property type="project" value="Ensembl"/>
</dbReference>
<dbReference type="GO" id="GO:0005634">
    <property type="term" value="C:nucleus"/>
    <property type="evidence" value="ECO:0007669"/>
    <property type="project" value="UniProtKB-SubCell"/>
</dbReference>
<comment type="function">
    <text evidence="5">Nuclear export factor for BMP-specific SMAD1/5/8 that plays a critical role in terminating BMP signaling and regulating mesenchymal stem cell differentiation by blocking osteoblast differentiation to promote myogenic differention. Directly recognizes dephosphorylated SMAD1/5/8 and mediates their nuclear export in a Ran-dependent manner.</text>
</comment>
<reference evidence="9" key="2">
    <citation type="submission" date="2025-08" db="UniProtKB">
        <authorList>
            <consortium name="Ensembl"/>
        </authorList>
    </citation>
    <scope>IDENTIFICATION</scope>
    <source>
        <strain evidence="9">broiler</strain>
    </source>
</reference>
<gene>
    <name evidence="9" type="primary">RANBP3L</name>
</gene>
<evidence type="ECO:0000256" key="6">
    <source>
        <dbReference type="ARBA" id="ARBA00068028"/>
    </source>
</evidence>
<dbReference type="Proteomes" id="UP000000539">
    <property type="component" value="Chromosome Z"/>
</dbReference>
<dbReference type="FunCoup" id="A0A8V0YN22">
    <property type="interactions" value="4"/>
</dbReference>
<feature type="region of interest" description="Disordered" evidence="7">
    <location>
        <begin position="226"/>
        <end position="248"/>
    </location>
</feature>
<dbReference type="SMART" id="SM00160">
    <property type="entry name" value="RanBD"/>
    <property type="match status" value="1"/>
</dbReference>
<dbReference type="AlphaFoldDB" id="A0A8V0YN22"/>
<evidence type="ECO:0000256" key="4">
    <source>
        <dbReference type="ARBA" id="ARBA00023242"/>
    </source>
</evidence>
<evidence type="ECO:0000259" key="8">
    <source>
        <dbReference type="PROSITE" id="PS50196"/>
    </source>
</evidence>
<proteinExistence type="predicted"/>
<dbReference type="GO" id="GO:0046332">
    <property type="term" value="F:SMAD binding"/>
    <property type="evidence" value="ECO:0007669"/>
    <property type="project" value="Ensembl"/>
</dbReference>
<dbReference type="CDD" id="cd13180">
    <property type="entry name" value="RanBD_RanBP3"/>
    <property type="match status" value="1"/>
</dbReference>
<organism evidence="9 10">
    <name type="scientific">Gallus gallus</name>
    <name type="common">Chicken</name>
    <dbReference type="NCBI Taxonomy" id="9031"/>
    <lineage>
        <taxon>Eukaryota</taxon>
        <taxon>Metazoa</taxon>
        <taxon>Chordata</taxon>
        <taxon>Craniata</taxon>
        <taxon>Vertebrata</taxon>
        <taxon>Euteleostomi</taxon>
        <taxon>Archelosauria</taxon>
        <taxon>Archosauria</taxon>
        <taxon>Dinosauria</taxon>
        <taxon>Saurischia</taxon>
        <taxon>Theropoda</taxon>
        <taxon>Coelurosauria</taxon>
        <taxon>Aves</taxon>
        <taxon>Neognathae</taxon>
        <taxon>Galloanserae</taxon>
        <taxon>Galliformes</taxon>
        <taxon>Phasianidae</taxon>
        <taxon>Phasianinae</taxon>
        <taxon>Gallus</taxon>
    </lineage>
</organism>
<dbReference type="PROSITE" id="PS50196">
    <property type="entry name" value="RANBD1"/>
    <property type="match status" value="1"/>
</dbReference>
<dbReference type="GO" id="GO:0045663">
    <property type="term" value="P:positive regulation of myoblast differentiation"/>
    <property type="evidence" value="ECO:0007669"/>
    <property type="project" value="Ensembl"/>
</dbReference>
<evidence type="ECO:0000313" key="9">
    <source>
        <dbReference type="Ensembl" id="ENSGALP00010019348.1"/>
    </source>
</evidence>
<dbReference type="InterPro" id="IPR045255">
    <property type="entry name" value="RanBP1-like"/>
</dbReference>
<dbReference type="GO" id="GO:0006611">
    <property type="term" value="P:protein export from nucleus"/>
    <property type="evidence" value="ECO:0000318"/>
    <property type="project" value="GO_Central"/>
</dbReference>
<evidence type="ECO:0000256" key="2">
    <source>
        <dbReference type="ARBA" id="ARBA00004496"/>
    </source>
</evidence>
<feature type="domain" description="RanBD1" evidence="8">
    <location>
        <begin position="340"/>
        <end position="451"/>
    </location>
</feature>
<dbReference type="Ensembl" id="ENSGALT00010032649.1">
    <property type="protein sequence ID" value="ENSGALP00010019348.1"/>
    <property type="gene ID" value="ENSGALG00010013580.1"/>
</dbReference>
<evidence type="ECO:0000256" key="5">
    <source>
        <dbReference type="ARBA" id="ARBA00059866"/>
    </source>
</evidence>
<dbReference type="PANTHER" id="PTHR23138:SF88">
    <property type="entry name" value="RAN-BINDING PROTEIN 3-LIKE"/>
    <property type="match status" value="1"/>
</dbReference>
<dbReference type="SUPFAM" id="SSF50729">
    <property type="entry name" value="PH domain-like"/>
    <property type="match status" value="1"/>
</dbReference>
<dbReference type="GO" id="GO:0005737">
    <property type="term" value="C:cytoplasm"/>
    <property type="evidence" value="ECO:0007669"/>
    <property type="project" value="UniProtKB-SubCell"/>
</dbReference>
<protein>
    <recommendedName>
        <fullName evidence="6">Ran-binding protein 3-like</fullName>
    </recommendedName>
</protein>
<evidence type="ECO:0000256" key="7">
    <source>
        <dbReference type="SAM" id="MobiDB-lite"/>
    </source>
</evidence>
<name>A0A8V0YN22_CHICK</name>
<reference evidence="9" key="1">
    <citation type="submission" date="2020-11" db="EMBL/GenBank/DDBJ databases">
        <title>Gallus gallus (Chicken) genome, bGalGal1, GRCg7b, maternal haplotype autosomes + Z &amp; W.</title>
        <authorList>
            <person name="Warren W."/>
            <person name="Formenti G."/>
            <person name="Fedrigo O."/>
            <person name="Haase B."/>
            <person name="Mountcastle J."/>
            <person name="Balacco J."/>
            <person name="Tracey A."/>
            <person name="Schneider V."/>
            <person name="Okimoto R."/>
            <person name="Cheng H."/>
            <person name="Hawken R."/>
            <person name="Howe K."/>
            <person name="Jarvis E.D."/>
        </authorList>
    </citation>
    <scope>NUCLEOTIDE SEQUENCE [LARGE SCALE GENOMIC DNA]</scope>
    <source>
        <strain evidence="9">Broiler</strain>
    </source>
</reference>
<keyword evidence="3" id="KW-0963">Cytoplasm</keyword>
<dbReference type="OrthoDB" id="185618at2759"/>
<dbReference type="Gene3D" id="2.30.29.30">
    <property type="entry name" value="Pleckstrin-homology domain (PH domain)/Phosphotyrosine-binding domain (PTB)"/>
    <property type="match status" value="1"/>
</dbReference>
<keyword evidence="4" id="KW-0539">Nucleus</keyword>
<dbReference type="PANTHER" id="PTHR23138">
    <property type="entry name" value="RAN BINDING PROTEIN"/>
    <property type="match status" value="1"/>
</dbReference>
<keyword evidence="10" id="KW-1185">Reference proteome</keyword>
<reference evidence="9" key="3">
    <citation type="submission" date="2025-09" db="UniProtKB">
        <authorList>
            <consortium name="Ensembl"/>
        </authorList>
    </citation>
    <scope>IDENTIFICATION</scope>
    <source>
        <strain evidence="9">broiler</strain>
    </source>
</reference>
<dbReference type="GeneTree" id="ENSGT00940000161387"/>
<evidence type="ECO:0000256" key="1">
    <source>
        <dbReference type="ARBA" id="ARBA00004123"/>
    </source>
</evidence>
<evidence type="ECO:0000313" key="10">
    <source>
        <dbReference type="Proteomes" id="UP000000539"/>
    </source>
</evidence>
<accession>A0A8V0YN22</accession>
<sequence length="583" mass="64853">MRNQEISACVGNVSYKDVRQCAGFDAAAGSRCFGKIKPGLPKGRDPQAAPPAAGLQAQTMHSTLNPAEEHCTERSVLAQPRFVFGKKDRPLKRPAEDPVCKAENDFICSSKKRARSSSFAFQKSISESNRDTTLAEKRGRSSSFTILPRFPPSQPAKNNNIFMTSAPLRRNIDIKSTKEGSLSESQLRNVIRPAILQPPQALTCPENPVVSLVTKKQAHIQLSENNCYSSPENPANSKTAVKSSITENISSSKTARSQLLEDRSVLSSSNSDFVFGENMVERVVSPEKHSMSCNEADSYKREIASLYIESFHVTKTALLKNATPTEAAAAHISKPGEKILLDKVEVITGEEEEHNVLQINCKLFVFNKLSLTWIEKGRGSLRLNDTSSNKCGMLQSRLIMRNQGSLRLILNTRLWGQMVIKRANSKSLCFTATDQEDHSVQVFLIQARSKDAGYLYAAIHHRLVALRSCAEQESDANQIDTESETAFQLLNCDSDEDDEKITQVSSSGSEICDTNIRMASSKQILKYECQVFMSVKPFSLSFCLLFVFKQFLSAVLTIPFKCFLDDFYHSLLISSIILRAMRF</sequence>
<dbReference type="GO" id="GO:1901706">
    <property type="term" value="P:mesenchymal cell differentiation involved in bone development"/>
    <property type="evidence" value="ECO:0007669"/>
    <property type="project" value="Ensembl"/>
</dbReference>
<comment type="subcellular location">
    <subcellularLocation>
        <location evidence="2">Cytoplasm</location>
    </subcellularLocation>
    <subcellularLocation>
        <location evidence="1">Nucleus</location>
    </subcellularLocation>
</comment>
<dbReference type="InterPro" id="IPR000156">
    <property type="entry name" value="Ran_bind_dom"/>
</dbReference>
<dbReference type="Pfam" id="PF00638">
    <property type="entry name" value="Ran_BP1"/>
    <property type="match status" value="1"/>
</dbReference>
<dbReference type="FunFam" id="2.30.29.30:FF:000228">
    <property type="entry name" value="ran-binding protein 3-like isoform X2"/>
    <property type="match status" value="1"/>
</dbReference>
<evidence type="ECO:0000256" key="3">
    <source>
        <dbReference type="ARBA" id="ARBA00022490"/>
    </source>
</evidence>